<dbReference type="CDD" id="cd00093">
    <property type="entry name" value="HTH_XRE"/>
    <property type="match status" value="1"/>
</dbReference>
<dbReference type="Gene3D" id="1.10.260.40">
    <property type="entry name" value="lambda repressor-like DNA-binding domains"/>
    <property type="match status" value="1"/>
</dbReference>
<protein>
    <submittedName>
        <fullName evidence="2">Helix-turn-helix transcriptional regulator</fullName>
    </submittedName>
</protein>
<dbReference type="KEGG" id="bliq:INP51_14070"/>
<dbReference type="SUPFAM" id="SSF47413">
    <property type="entry name" value="lambda repressor-like DNA-binding domains"/>
    <property type="match status" value="1"/>
</dbReference>
<dbReference type="SMART" id="SM00530">
    <property type="entry name" value="HTH_XRE"/>
    <property type="match status" value="1"/>
</dbReference>
<dbReference type="GO" id="GO:0003677">
    <property type="term" value="F:DNA binding"/>
    <property type="evidence" value="ECO:0007669"/>
    <property type="project" value="InterPro"/>
</dbReference>
<feature type="domain" description="HTH cro/C1-type" evidence="1">
    <location>
        <begin position="10"/>
        <end position="64"/>
    </location>
</feature>
<dbReference type="EMBL" id="CP063304">
    <property type="protein sequence ID" value="QOV19066.1"/>
    <property type="molecule type" value="Genomic_DNA"/>
</dbReference>
<organism evidence="2 3">
    <name type="scientific">Blautia liquoris</name>
    <dbReference type="NCBI Taxonomy" id="2779518"/>
    <lineage>
        <taxon>Bacteria</taxon>
        <taxon>Bacillati</taxon>
        <taxon>Bacillota</taxon>
        <taxon>Clostridia</taxon>
        <taxon>Lachnospirales</taxon>
        <taxon>Lachnospiraceae</taxon>
        <taxon>Blautia</taxon>
    </lineage>
</organism>
<dbReference type="InterPro" id="IPR010982">
    <property type="entry name" value="Lambda_DNA-bd_dom_sf"/>
</dbReference>
<accession>A0A7M2RFE6</accession>
<reference evidence="2 3" key="1">
    <citation type="submission" date="2020-10" db="EMBL/GenBank/DDBJ databases">
        <title>Blautia liquoris sp.nov., isolated from the mud in a fermentation cellar used for the production of Chinese strong-flavoured liquor.</title>
        <authorList>
            <person name="Lu L."/>
        </authorList>
    </citation>
    <scope>NUCLEOTIDE SEQUENCE [LARGE SCALE GENOMIC DNA]</scope>
    <source>
        <strain evidence="2 3">LZLJ-3</strain>
    </source>
</reference>
<evidence type="ECO:0000313" key="2">
    <source>
        <dbReference type="EMBL" id="QOV19066.1"/>
    </source>
</evidence>
<evidence type="ECO:0000313" key="3">
    <source>
        <dbReference type="Proteomes" id="UP000593601"/>
    </source>
</evidence>
<dbReference type="Pfam" id="PF01381">
    <property type="entry name" value="HTH_3"/>
    <property type="match status" value="1"/>
</dbReference>
<dbReference type="PROSITE" id="PS50943">
    <property type="entry name" value="HTH_CROC1"/>
    <property type="match status" value="1"/>
</dbReference>
<gene>
    <name evidence="2" type="ORF">INP51_14070</name>
</gene>
<dbReference type="AlphaFoldDB" id="A0A7M2RFE6"/>
<proteinExistence type="predicted"/>
<keyword evidence="3" id="KW-1185">Reference proteome</keyword>
<dbReference type="RefSeq" id="WP_193735413.1">
    <property type="nucleotide sequence ID" value="NZ_CP063304.1"/>
</dbReference>
<dbReference type="InterPro" id="IPR001387">
    <property type="entry name" value="Cro/C1-type_HTH"/>
</dbReference>
<sequence>MDKYELSEILRRERTNQGLTIKQLAEKAGVTTRAIDYWEAKQKVMSIESADKIFKALGISITIGYEPEKEV</sequence>
<evidence type="ECO:0000259" key="1">
    <source>
        <dbReference type="PROSITE" id="PS50943"/>
    </source>
</evidence>
<name>A0A7M2RFE6_9FIRM</name>
<dbReference type="Proteomes" id="UP000593601">
    <property type="component" value="Chromosome"/>
</dbReference>